<keyword evidence="4" id="KW-0227">DNA damage</keyword>
<dbReference type="PANTHER" id="PTHR10815">
    <property type="entry name" value="METHYLATED-DNA--PROTEIN-CYSTEINE METHYLTRANSFERASE"/>
    <property type="match status" value="1"/>
</dbReference>
<comment type="catalytic activity">
    <reaction evidence="6">
        <text>a 6-O-methyl-2'-deoxyguanosine in DNA + L-cysteinyl-[protein] = S-methyl-L-cysteinyl-[protein] + a 2'-deoxyguanosine in DNA</text>
        <dbReference type="Rhea" id="RHEA:24000"/>
        <dbReference type="Rhea" id="RHEA-COMP:10131"/>
        <dbReference type="Rhea" id="RHEA-COMP:10132"/>
        <dbReference type="Rhea" id="RHEA-COMP:11367"/>
        <dbReference type="Rhea" id="RHEA-COMP:11368"/>
        <dbReference type="ChEBI" id="CHEBI:29950"/>
        <dbReference type="ChEBI" id="CHEBI:82612"/>
        <dbReference type="ChEBI" id="CHEBI:85445"/>
        <dbReference type="ChEBI" id="CHEBI:85448"/>
        <dbReference type="EC" id="2.1.1.63"/>
    </reaction>
</comment>
<keyword evidence="2" id="KW-0489">Methyltransferase</keyword>
<reference evidence="8 9" key="1">
    <citation type="journal article" date="2016" name="Nat. Commun.">
        <title>Thousands of microbial genomes shed light on interconnected biogeochemical processes in an aquifer system.</title>
        <authorList>
            <person name="Anantharaman K."/>
            <person name="Brown C.T."/>
            <person name="Hug L.A."/>
            <person name="Sharon I."/>
            <person name="Castelle C.J."/>
            <person name="Probst A.J."/>
            <person name="Thomas B.C."/>
            <person name="Singh A."/>
            <person name="Wilkins M.J."/>
            <person name="Karaoz U."/>
            <person name="Brodie E.L."/>
            <person name="Williams K.H."/>
            <person name="Hubbard S.S."/>
            <person name="Banfield J.F."/>
        </authorList>
    </citation>
    <scope>NUCLEOTIDE SEQUENCE [LARGE SCALE GENOMIC DNA]</scope>
</reference>
<evidence type="ECO:0000313" key="8">
    <source>
        <dbReference type="EMBL" id="OGY79387.1"/>
    </source>
</evidence>
<feature type="domain" description="Methylated-DNA-[protein]-cysteine S-methyltransferase DNA binding" evidence="7">
    <location>
        <begin position="5"/>
        <end position="84"/>
    </location>
</feature>
<evidence type="ECO:0000256" key="6">
    <source>
        <dbReference type="ARBA" id="ARBA00049348"/>
    </source>
</evidence>
<dbReference type="InterPro" id="IPR014048">
    <property type="entry name" value="MethylDNA_cys_MeTrfase_DNA-bd"/>
</dbReference>
<dbReference type="SUPFAM" id="SSF46767">
    <property type="entry name" value="Methylated DNA-protein cysteine methyltransferase, C-terminal domain"/>
    <property type="match status" value="1"/>
</dbReference>
<comment type="caution">
    <text evidence="8">The sequence shown here is derived from an EMBL/GenBank/DDBJ whole genome shotgun (WGS) entry which is preliminary data.</text>
</comment>
<keyword evidence="3" id="KW-0808">Transferase</keyword>
<dbReference type="EMBL" id="MHKB01000009">
    <property type="protein sequence ID" value="OGY79387.1"/>
    <property type="molecule type" value="Genomic_DNA"/>
</dbReference>
<keyword evidence="5" id="KW-0234">DNA repair</keyword>
<dbReference type="PANTHER" id="PTHR10815:SF13">
    <property type="entry name" value="METHYLATED-DNA--PROTEIN-CYSTEINE METHYLTRANSFERASE"/>
    <property type="match status" value="1"/>
</dbReference>
<comment type="catalytic activity">
    <reaction evidence="1">
        <text>a 4-O-methyl-thymidine in DNA + L-cysteinyl-[protein] = a thymidine in DNA + S-methyl-L-cysteinyl-[protein]</text>
        <dbReference type="Rhea" id="RHEA:53428"/>
        <dbReference type="Rhea" id="RHEA-COMP:10131"/>
        <dbReference type="Rhea" id="RHEA-COMP:10132"/>
        <dbReference type="Rhea" id="RHEA-COMP:13555"/>
        <dbReference type="Rhea" id="RHEA-COMP:13556"/>
        <dbReference type="ChEBI" id="CHEBI:29950"/>
        <dbReference type="ChEBI" id="CHEBI:82612"/>
        <dbReference type="ChEBI" id="CHEBI:137386"/>
        <dbReference type="ChEBI" id="CHEBI:137387"/>
        <dbReference type="EC" id="2.1.1.63"/>
    </reaction>
</comment>
<dbReference type="PROSITE" id="PS00374">
    <property type="entry name" value="MGMT"/>
    <property type="match status" value="1"/>
</dbReference>
<dbReference type="CDD" id="cd06445">
    <property type="entry name" value="ATase"/>
    <property type="match status" value="1"/>
</dbReference>
<dbReference type="InterPro" id="IPR036217">
    <property type="entry name" value="MethylDNA_cys_MeTrfase_DNAb"/>
</dbReference>
<dbReference type="GO" id="GO:0003908">
    <property type="term" value="F:methylated-DNA-[protein]-cysteine S-methyltransferase activity"/>
    <property type="evidence" value="ECO:0007669"/>
    <property type="project" value="UniProtKB-EC"/>
</dbReference>
<evidence type="ECO:0000256" key="1">
    <source>
        <dbReference type="ARBA" id="ARBA00001286"/>
    </source>
</evidence>
<name>A0A1G2ATS5_9BACT</name>
<dbReference type="InterPro" id="IPR036388">
    <property type="entry name" value="WH-like_DNA-bd_sf"/>
</dbReference>
<dbReference type="Gene3D" id="1.10.10.10">
    <property type="entry name" value="Winged helix-like DNA-binding domain superfamily/Winged helix DNA-binding domain"/>
    <property type="match status" value="1"/>
</dbReference>
<evidence type="ECO:0000256" key="3">
    <source>
        <dbReference type="ARBA" id="ARBA00022679"/>
    </source>
</evidence>
<evidence type="ECO:0000259" key="7">
    <source>
        <dbReference type="Pfam" id="PF01035"/>
    </source>
</evidence>
<dbReference type="GO" id="GO:0032259">
    <property type="term" value="P:methylation"/>
    <property type="evidence" value="ECO:0007669"/>
    <property type="project" value="UniProtKB-KW"/>
</dbReference>
<dbReference type="InterPro" id="IPR001497">
    <property type="entry name" value="MethylDNA_cys_MeTrfase_AS"/>
</dbReference>
<dbReference type="Proteomes" id="UP000177165">
    <property type="component" value="Unassembled WGS sequence"/>
</dbReference>
<dbReference type="GO" id="GO:0006281">
    <property type="term" value="P:DNA repair"/>
    <property type="evidence" value="ECO:0007669"/>
    <property type="project" value="UniProtKB-KW"/>
</dbReference>
<evidence type="ECO:0000256" key="5">
    <source>
        <dbReference type="ARBA" id="ARBA00023204"/>
    </source>
</evidence>
<dbReference type="Pfam" id="PF01035">
    <property type="entry name" value="DNA_binding_1"/>
    <property type="match status" value="1"/>
</dbReference>
<proteinExistence type="predicted"/>
<dbReference type="STRING" id="1798540.A3B74_00920"/>
<evidence type="ECO:0000313" key="9">
    <source>
        <dbReference type="Proteomes" id="UP000177165"/>
    </source>
</evidence>
<dbReference type="NCBIfam" id="TIGR00589">
    <property type="entry name" value="ogt"/>
    <property type="match status" value="1"/>
</dbReference>
<sequence length="96" mass="11154">MHNKNFSEYVLRVVQSIPKGQVLTYKEVARRAGRPKAFRAVGNILHKNRDPRVPCHRVIRSDGICGGYNRGKHVKLRRLQKEGIVFYNKRVDLKQS</sequence>
<evidence type="ECO:0000256" key="4">
    <source>
        <dbReference type="ARBA" id="ARBA00022763"/>
    </source>
</evidence>
<gene>
    <name evidence="8" type="ORF">A3B74_00920</name>
</gene>
<protein>
    <recommendedName>
        <fullName evidence="7">Methylated-DNA-[protein]-cysteine S-methyltransferase DNA binding domain-containing protein</fullName>
    </recommendedName>
</protein>
<accession>A0A1G2ATS5</accession>
<organism evidence="8 9">
    <name type="scientific">Candidatus Kerfeldbacteria bacterium RIFCSPHIGHO2_02_FULL_42_14</name>
    <dbReference type="NCBI Taxonomy" id="1798540"/>
    <lineage>
        <taxon>Bacteria</taxon>
        <taxon>Candidatus Kerfeldiibacteriota</taxon>
    </lineage>
</organism>
<evidence type="ECO:0000256" key="2">
    <source>
        <dbReference type="ARBA" id="ARBA00022603"/>
    </source>
</evidence>
<dbReference type="AlphaFoldDB" id="A0A1G2ATS5"/>